<evidence type="ECO:0000313" key="4">
    <source>
        <dbReference type="Proteomes" id="UP000031829"/>
    </source>
</evidence>
<dbReference type="AlphaFoldDB" id="A0A0B6AV20"/>
<protein>
    <submittedName>
        <fullName evidence="3">Putative beta-lysine N-acetyltransferase</fullName>
    </submittedName>
</protein>
<dbReference type="CDD" id="cd04301">
    <property type="entry name" value="NAT_SF"/>
    <property type="match status" value="1"/>
</dbReference>
<dbReference type="InterPro" id="IPR016181">
    <property type="entry name" value="Acyl_CoA_acyltransferase"/>
</dbReference>
<dbReference type="PANTHER" id="PTHR43420:SF52">
    <property type="entry name" value="N-ACETYLTRANSFERASE YODP"/>
    <property type="match status" value="1"/>
</dbReference>
<dbReference type="InterPro" id="IPR050680">
    <property type="entry name" value="YpeA/RimI_acetyltransf"/>
</dbReference>
<dbReference type="NCBIfam" id="TIGR03827">
    <property type="entry name" value="GNAT_ablB"/>
    <property type="match status" value="1"/>
</dbReference>
<organism evidence="3 4">
    <name type="scientific">Priestia megaterium (strain ATCC 14581 / DSM 32 / CCUG 1817 / JCM 2506 / NBRC 15308 / NCIMB 9376 / NCTC 10342 / NRRL B-14308 / VKM B-512 / Ford 19)</name>
    <name type="common">Bacillus megaterium</name>
    <dbReference type="NCBI Taxonomy" id="1348623"/>
    <lineage>
        <taxon>Bacteria</taxon>
        <taxon>Bacillati</taxon>
        <taxon>Bacillota</taxon>
        <taxon>Bacilli</taxon>
        <taxon>Bacillales</taxon>
        <taxon>Bacillaceae</taxon>
        <taxon>Priestia</taxon>
    </lineage>
</organism>
<dbReference type="Gene3D" id="3.40.630.30">
    <property type="match status" value="1"/>
</dbReference>
<dbReference type="SUPFAM" id="SSF55729">
    <property type="entry name" value="Acyl-CoA N-acyltransferases (Nat)"/>
    <property type="match status" value="1"/>
</dbReference>
<dbReference type="PROSITE" id="PS51186">
    <property type="entry name" value="GNAT"/>
    <property type="match status" value="1"/>
</dbReference>
<reference evidence="3 4" key="1">
    <citation type="journal article" date="2015" name="Genome Announc.">
        <title>Complete genome sequences for 35 biothreat assay-relevant bacillus species.</title>
        <authorList>
            <person name="Johnson S.L."/>
            <person name="Daligault H.E."/>
            <person name="Davenport K.W."/>
            <person name="Jaissle J."/>
            <person name="Frey K.G."/>
            <person name="Ladner J.T."/>
            <person name="Broomall S.M."/>
            <person name="Bishop-Lilly K.A."/>
            <person name="Bruce D.C."/>
            <person name="Gibbons H.S."/>
            <person name="Coyne S.R."/>
            <person name="Lo C.C."/>
            <person name="Meincke L."/>
            <person name="Munk A.C."/>
            <person name="Koroleva G.I."/>
            <person name="Rosenzweig C.N."/>
            <person name="Palacios G.F."/>
            <person name="Redden C.L."/>
            <person name="Minogue T.D."/>
            <person name="Chain P.S."/>
        </authorList>
    </citation>
    <scope>NUCLEOTIDE SEQUENCE [LARGE SCALE GENOMIC DNA]</scope>
    <source>
        <strain evidence="4">ATCC 14581 / DSM 32 / JCM 2506 / NBRC 15308 / NCIMB 9376 / NCTC 10342 / NRRL B-14308 / VKM B-512</strain>
    </source>
</reference>
<gene>
    <name evidence="3" type="primary">ablB</name>
    <name evidence="3" type="ORF">BG04_955</name>
</gene>
<dbReference type="GO" id="GO:0008080">
    <property type="term" value="F:N-acetyltransferase activity"/>
    <property type="evidence" value="ECO:0007669"/>
    <property type="project" value="InterPro"/>
</dbReference>
<evidence type="ECO:0000313" key="3">
    <source>
        <dbReference type="EMBL" id="AJI23729.1"/>
    </source>
</evidence>
<dbReference type="KEGG" id="bmeg:BG04_955"/>
<evidence type="ECO:0000256" key="2">
    <source>
        <dbReference type="ARBA" id="ARBA00023315"/>
    </source>
</evidence>
<evidence type="ECO:0000256" key="1">
    <source>
        <dbReference type="ARBA" id="ARBA00022679"/>
    </source>
</evidence>
<name>A0A0B6AV20_PRIM2</name>
<dbReference type="Proteomes" id="UP000031829">
    <property type="component" value="Chromosome"/>
</dbReference>
<dbReference type="RefSeq" id="WP_034649366.1">
    <property type="nucleotide sequence ID" value="NZ_BCVB01000001.1"/>
</dbReference>
<dbReference type="GeneID" id="93644435"/>
<dbReference type="PANTHER" id="PTHR43420">
    <property type="entry name" value="ACETYLTRANSFERASE"/>
    <property type="match status" value="1"/>
</dbReference>
<dbReference type="InterPro" id="IPR000182">
    <property type="entry name" value="GNAT_dom"/>
</dbReference>
<proteinExistence type="predicted"/>
<dbReference type="Pfam" id="PF00583">
    <property type="entry name" value="Acetyltransf_1"/>
    <property type="match status" value="1"/>
</dbReference>
<dbReference type="InterPro" id="IPR022525">
    <property type="entry name" value="GNAT_AblB"/>
</dbReference>
<keyword evidence="1 3" id="KW-0808">Transferase</keyword>
<dbReference type="HOGENOM" id="CLU_081246_0_0_9"/>
<sequence>MGKQENICQPTFAMTLFLDERNKRLRIDDYRGNVNDIYSYIYKEIDKKTYEKWIIKARAEHLMDWISLGFSLEATVPYYFNGSDAYLLCYYTSQSRRDSGETLKETELLQDVLNLPTSDYSSLSNQLIMRRAISSDAKQLSQLYRQIFTVYPTPLYEEEYLSNLLQEDSLFYIIVDKNDIVSAASAEIDYVYHNAELTDCATLPAYRKYGFMKHLLNALEAELKQRHIFCAYTIARALSFGMNAAFQQLGYTYTGRLTNNCYIYKSLEDMNVWVKDLSKSKG</sequence>
<accession>A0A0B6AV20</accession>
<keyword evidence="2" id="KW-0012">Acyltransferase</keyword>
<dbReference type="EMBL" id="CP009920">
    <property type="protein sequence ID" value="AJI23729.1"/>
    <property type="molecule type" value="Genomic_DNA"/>
</dbReference>